<reference evidence="2 3" key="1">
    <citation type="submission" date="2024-06" db="EMBL/GenBank/DDBJ databases">
        <title>Pontibacter populi HYL7-15.</title>
        <authorList>
            <person name="Kim M.K."/>
        </authorList>
    </citation>
    <scope>NUCLEOTIDE SEQUENCE [LARGE SCALE GENOMIC DNA]</scope>
    <source>
        <strain evidence="2 3">HYL7-15</strain>
    </source>
</reference>
<dbReference type="Proteomes" id="UP001476807">
    <property type="component" value="Unassembled WGS sequence"/>
</dbReference>
<dbReference type="EMBL" id="JBEOKT010000003">
    <property type="protein sequence ID" value="MER2996833.1"/>
    <property type="molecule type" value="Genomic_DNA"/>
</dbReference>
<evidence type="ECO:0000313" key="3">
    <source>
        <dbReference type="Proteomes" id="UP001476807"/>
    </source>
</evidence>
<accession>A0ABV1RR23</accession>
<dbReference type="PROSITE" id="PS51257">
    <property type="entry name" value="PROKAR_LIPOPROTEIN"/>
    <property type="match status" value="1"/>
</dbReference>
<evidence type="ECO:0000313" key="2">
    <source>
        <dbReference type="EMBL" id="MER2996833.1"/>
    </source>
</evidence>
<dbReference type="SUPFAM" id="SSF49265">
    <property type="entry name" value="Fibronectin type III"/>
    <property type="match status" value="1"/>
</dbReference>
<dbReference type="InterPro" id="IPR036116">
    <property type="entry name" value="FN3_sf"/>
</dbReference>
<sequence length="226" mass="24672">MNIRKSARLAWFMVMMFAFVSCLETKEEANPDPAVTSATTQANANATFNTLEVSGNVDGMGNDVDARGLVWNTTGNPTIADSKTTEANSTFTATVNDLIPNTTYFFKIYATTAEGTFYSDAVELKTRSLAGTTWDFHFAHTATISWNGDVTFNADGTTVYDEPAEPGVYYTEGTWSMTGNELTYTLDASQPNPTSYVHTGTLENNTMSGTYTFGPNDNRPWTAVLK</sequence>
<dbReference type="InterPro" id="IPR013783">
    <property type="entry name" value="Ig-like_fold"/>
</dbReference>
<evidence type="ECO:0008006" key="4">
    <source>
        <dbReference type="Google" id="ProtNLM"/>
    </source>
</evidence>
<protein>
    <recommendedName>
        <fullName evidence="4">Fibronectin type-III domain-containing protein</fullName>
    </recommendedName>
</protein>
<feature type="chain" id="PRO_5045414219" description="Fibronectin type-III domain-containing protein" evidence="1">
    <location>
        <begin position="21"/>
        <end position="226"/>
    </location>
</feature>
<gene>
    <name evidence="2" type="ORF">ABS362_04705</name>
</gene>
<dbReference type="InterPro" id="IPR003961">
    <property type="entry name" value="FN3_dom"/>
</dbReference>
<name>A0ABV1RR23_9BACT</name>
<dbReference type="RefSeq" id="WP_350411168.1">
    <property type="nucleotide sequence ID" value="NZ_JBEOKT010000003.1"/>
</dbReference>
<organism evidence="2 3">
    <name type="scientific">Pontibacter populi</name>
    <dbReference type="NCBI Taxonomy" id="890055"/>
    <lineage>
        <taxon>Bacteria</taxon>
        <taxon>Pseudomonadati</taxon>
        <taxon>Bacteroidota</taxon>
        <taxon>Cytophagia</taxon>
        <taxon>Cytophagales</taxon>
        <taxon>Hymenobacteraceae</taxon>
        <taxon>Pontibacter</taxon>
    </lineage>
</organism>
<feature type="signal peptide" evidence="1">
    <location>
        <begin position="1"/>
        <end position="20"/>
    </location>
</feature>
<comment type="caution">
    <text evidence="2">The sequence shown here is derived from an EMBL/GenBank/DDBJ whole genome shotgun (WGS) entry which is preliminary data.</text>
</comment>
<proteinExistence type="predicted"/>
<evidence type="ECO:0000256" key="1">
    <source>
        <dbReference type="SAM" id="SignalP"/>
    </source>
</evidence>
<keyword evidence="1" id="KW-0732">Signal</keyword>
<keyword evidence="3" id="KW-1185">Reference proteome</keyword>
<dbReference type="CDD" id="cd00063">
    <property type="entry name" value="FN3"/>
    <property type="match status" value="1"/>
</dbReference>
<dbReference type="Gene3D" id="2.60.40.10">
    <property type="entry name" value="Immunoglobulins"/>
    <property type="match status" value="1"/>
</dbReference>